<evidence type="ECO:0000313" key="1">
    <source>
        <dbReference type="EMBL" id="AWK85919.1"/>
    </source>
</evidence>
<sequence>MAIDDDHVPSPCVRLCTLDDDDVCVGCYRTLDEIKAWGGLDSEGRRAVLAATERRRPARRGISCR</sequence>
<dbReference type="OrthoDB" id="9811423at2"/>
<dbReference type="RefSeq" id="WP_109325377.1">
    <property type="nucleotide sequence ID" value="NZ_CP029353.1"/>
</dbReference>
<dbReference type="AlphaFoldDB" id="A0A2S2CNA3"/>
<dbReference type="KEGG" id="azz:DEW08_06275"/>
<evidence type="ECO:0000313" key="2">
    <source>
        <dbReference type="Proteomes" id="UP000245629"/>
    </source>
</evidence>
<dbReference type="PANTHER" id="PTHR35175:SF2">
    <property type="entry name" value="DUF1289 DOMAIN-CONTAINING PROTEIN"/>
    <property type="match status" value="1"/>
</dbReference>
<protein>
    <submittedName>
        <fullName evidence="1">DUF1289 domain-containing protein</fullName>
    </submittedName>
</protein>
<dbReference type="PANTHER" id="PTHR35175">
    <property type="entry name" value="DUF1289 DOMAIN-CONTAINING PROTEIN"/>
    <property type="match status" value="1"/>
</dbReference>
<dbReference type="Pfam" id="PF06945">
    <property type="entry name" value="DUF1289"/>
    <property type="match status" value="1"/>
</dbReference>
<proteinExistence type="predicted"/>
<dbReference type="Proteomes" id="UP000245629">
    <property type="component" value="Chromosome 2"/>
</dbReference>
<dbReference type="EMBL" id="CP029353">
    <property type="protein sequence ID" value="AWK85919.1"/>
    <property type="molecule type" value="Genomic_DNA"/>
</dbReference>
<gene>
    <name evidence="1" type="ORF">DEW08_06275</name>
</gene>
<keyword evidence="2" id="KW-1185">Reference proteome</keyword>
<name>A0A2S2CNA3_9PROT</name>
<reference evidence="2" key="1">
    <citation type="submission" date="2018-05" db="EMBL/GenBank/DDBJ databases">
        <title>Azospirillum thermophila sp. nov., a novel isolated from hot spring.</title>
        <authorList>
            <person name="Zhao Z."/>
        </authorList>
    </citation>
    <scope>NUCLEOTIDE SEQUENCE [LARGE SCALE GENOMIC DNA]</scope>
    <source>
        <strain evidence="2">CFH 70021</strain>
    </source>
</reference>
<dbReference type="InterPro" id="IPR010710">
    <property type="entry name" value="DUF1289"/>
</dbReference>
<organism evidence="1 2">
    <name type="scientific">Azospirillum thermophilum</name>
    <dbReference type="NCBI Taxonomy" id="2202148"/>
    <lineage>
        <taxon>Bacteria</taxon>
        <taxon>Pseudomonadati</taxon>
        <taxon>Pseudomonadota</taxon>
        <taxon>Alphaproteobacteria</taxon>
        <taxon>Rhodospirillales</taxon>
        <taxon>Azospirillaceae</taxon>
        <taxon>Azospirillum</taxon>
    </lineage>
</organism>
<accession>A0A2S2CNA3</accession>